<reference evidence="10 11" key="1">
    <citation type="journal article" date="2016" name="Nat. Commun.">
        <title>Thousands of microbial genomes shed light on interconnected biogeochemical processes in an aquifer system.</title>
        <authorList>
            <person name="Anantharaman K."/>
            <person name="Brown C.T."/>
            <person name="Hug L.A."/>
            <person name="Sharon I."/>
            <person name="Castelle C.J."/>
            <person name="Probst A.J."/>
            <person name="Thomas B.C."/>
            <person name="Singh A."/>
            <person name="Wilkins M.J."/>
            <person name="Karaoz U."/>
            <person name="Brodie E.L."/>
            <person name="Williams K.H."/>
            <person name="Hubbard S.S."/>
            <person name="Banfield J.F."/>
        </authorList>
    </citation>
    <scope>NUCLEOTIDE SEQUENCE [LARGE SCALE GENOMIC DNA]</scope>
</reference>
<dbReference type="CDD" id="cd00381">
    <property type="entry name" value="IMPDH"/>
    <property type="match status" value="1"/>
</dbReference>
<evidence type="ECO:0000259" key="9">
    <source>
        <dbReference type="PROSITE" id="PS51371"/>
    </source>
</evidence>
<keyword evidence="2" id="KW-0479">Metal-binding</keyword>
<dbReference type="SMART" id="SM01240">
    <property type="entry name" value="IMPDH"/>
    <property type="match status" value="1"/>
</dbReference>
<proteinExistence type="inferred from homology"/>
<feature type="domain" description="CBS" evidence="9">
    <location>
        <begin position="152"/>
        <end position="209"/>
    </location>
</feature>
<dbReference type="AlphaFoldDB" id="A0A1F5WZC8"/>
<dbReference type="InterPro" id="IPR046342">
    <property type="entry name" value="CBS_dom_sf"/>
</dbReference>
<feature type="binding site" description="in other chain" evidence="6">
    <location>
        <position position="298"/>
    </location>
    <ligand>
        <name>K(+)</name>
        <dbReference type="ChEBI" id="CHEBI:29103"/>
        <note>ligand shared between two tetrameric partners</note>
    </ligand>
</feature>
<dbReference type="GO" id="GO:0046872">
    <property type="term" value="F:metal ion binding"/>
    <property type="evidence" value="ECO:0007669"/>
    <property type="project" value="UniProtKB-KW"/>
</dbReference>
<comment type="caution">
    <text evidence="10">The sequence shown here is derived from an EMBL/GenBank/DDBJ whole genome shotgun (WGS) entry which is preliminary data.</text>
</comment>
<evidence type="ECO:0000256" key="6">
    <source>
        <dbReference type="PIRSR" id="PIRSR000130-4"/>
    </source>
</evidence>
<dbReference type="PROSITE" id="PS51371">
    <property type="entry name" value="CBS"/>
    <property type="match status" value="2"/>
</dbReference>
<evidence type="ECO:0000313" key="10">
    <source>
        <dbReference type="EMBL" id="OGF80990.1"/>
    </source>
</evidence>
<dbReference type="PANTHER" id="PTHR11911">
    <property type="entry name" value="INOSINE-5-MONOPHOSPHATE DEHYDROGENASE RELATED"/>
    <property type="match status" value="1"/>
</dbReference>
<dbReference type="SMART" id="SM00116">
    <property type="entry name" value="CBS"/>
    <property type="match status" value="2"/>
</dbReference>
<name>A0A1F5WZC8_9BACT</name>
<evidence type="ECO:0000256" key="1">
    <source>
        <dbReference type="ARBA" id="ARBA00005502"/>
    </source>
</evidence>
<keyword evidence="3 8" id="KW-0560">Oxidoreductase</keyword>
<dbReference type="Pfam" id="PF00571">
    <property type="entry name" value="CBS"/>
    <property type="match status" value="2"/>
</dbReference>
<feature type="binding site" evidence="5">
    <location>
        <begin position="246"/>
        <end position="248"/>
    </location>
    <ligand>
        <name>NAD(+)</name>
        <dbReference type="ChEBI" id="CHEBI:57540"/>
    </ligand>
</feature>
<keyword evidence="6" id="KW-0630">Potassium</keyword>
<evidence type="ECO:0000256" key="7">
    <source>
        <dbReference type="PROSITE-ProRule" id="PRU00703"/>
    </source>
</evidence>
<dbReference type="CDD" id="cd04601">
    <property type="entry name" value="CBS_pair_IMPDH"/>
    <property type="match status" value="1"/>
</dbReference>
<protein>
    <submittedName>
        <fullName evidence="10">IMP dehydrogenase</fullName>
    </submittedName>
</protein>
<keyword evidence="4 7" id="KW-0129">CBS domain</keyword>
<evidence type="ECO:0000256" key="8">
    <source>
        <dbReference type="RuleBase" id="RU003927"/>
    </source>
</evidence>
<feature type="domain" description="CBS" evidence="9">
    <location>
        <begin position="92"/>
        <end position="148"/>
    </location>
</feature>
<feature type="binding site" evidence="5">
    <location>
        <begin position="296"/>
        <end position="298"/>
    </location>
    <ligand>
        <name>NAD(+)</name>
        <dbReference type="ChEBI" id="CHEBI:57540"/>
    </ligand>
</feature>
<feature type="binding site" description="in other chain" evidence="6">
    <location>
        <position position="303"/>
    </location>
    <ligand>
        <name>K(+)</name>
        <dbReference type="ChEBI" id="CHEBI:29103"/>
        <note>ligand shared between two tetrameric partners</note>
    </ligand>
</feature>
<dbReference type="Pfam" id="PF00478">
    <property type="entry name" value="IMPDH"/>
    <property type="match status" value="1"/>
</dbReference>
<dbReference type="Gene3D" id="3.20.20.70">
    <property type="entry name" value="Aldolase class I"/>
    <property type="match status" value="1"/>
</dbReference>
<dbReference type="InterPro" id="IPR000644">
    <property type="entry name" value="CBS_dom"/>
</dbReference>
<dbReference type="STRING" id="1798351.A2930_00010"/>
<feature type="binding site" description="in other chain" evidence="6">
    <location>
        <position position="300"/>
    </location>
    <ligand>
        <name>K(+)</name>
        <dbReference type="ChEBI" id="CHEBI:29103"/>
        <note>ligand shared between two tetrameric partners</note>
    </ligand>
</feature>
<evidence type="ECO:0000313" key="11">
    <source>
        <dbReference type="Proteomes" id="UP000178114"/>
    </source>
</evidence>
<dbReference type="SUPFAM" id="SSF54631">
    <property type="entry name" value="CBS-domain pair"/>
    <property type="match status" value="1"/>
</dbReference>
<gene>
    <name evidence="10" type="ORF">A2930_00010</name>
</gene>
<dbReference type="InterPro" id="IPR013785">
    <property type="entry name" value="Aldolase_TIM"/>
</dbReference>
<dbReference type="InterPro" id="IPR005990">
    <property type="entry name" value="IMP_DH"/>
</dbReference>
<dbReference type="InterPro" id="IPR001093">
    <property type="entry name" value="IMP_DH_GMPRt"/>
</dbReference>
<evidence type="ECO:0000256" key="5">
    <source>
        <dbReference type="PIRSR" id="PIRSR000130-3"/>
    </source>
</evidence>
<organism evidence="10 11">
    <name type="scientific">Candidatus Giovannonibacteria bacterium RIFCSPLOWO2_01_FULL_45_34</name>
    <dbReference type="NCBI Taxonomy" id="1798351"/>
    <lineage>
        <taxon>Bacteria</taxon>
        <taxon>Candidatus Giovannoniibacteriota</taxon>
    </lineage>
</organism>
<dbReference type="PANTHER" id="PTHR11911:SF111">
    <property type="entry name" value="INOSINE-5'-MONOPHOSPHATE DEHYDROGENASE"/>
    <property type="match status" value="1"/>
</dbReference>
<evidence type="ECO:0000256" key="4">
    <source>
        <dbReference type="ARBA" id="ARBA00023122"/>
    </source>
</evidence>
<dbReference type="FunFam" id="3.20.20.70:FF:000424">
    <property type="entry name" value="Inosine-5'-monophosphate dehydrogenase 2"/>
    <property type="match status" value="1"/>
</dbReference>
<evidence type="ECO:0000256" key="3">
    <source>
        <dbReference type="ARBA" id="ARBA00023002"/>
    </source>
</evidence>
<evidence type="ECO:0000256" key="2">
    <source>
        <dbReference type="ARBA" id="ARBA00022723"/>
    </source>
</evidence>
<dbReference type="GO" id="GO:0006183">
    <property type="term" value="P:GTP biosynthetic process"/>
    <property type="evidence" value="ECO:0007669"/>
    <property type="project" value="TreeGrafter"/>
</dbReference>
<dbReference type="PIRSF" id="PIRSF000130">
    <property type="entry name" value="IMPDH"/>
    <property type="match status" value="1"/>
</dbReference>
<dbReference type="NCBIfam" id="TIGR01302">
    <property type="entry name" value="IMP_dehydrog"/>
    <property type="match status" value="1"/>
</dbReference>
<dbReference type="GO" id="GO:0003938">
    <property type="term" value="F:IMP dehydrogenase activity"/>
    <property type="evidence" value="ECO:0007669"/>
    <property type="project" value="InterPro"/>
</dbReference>
<sequence>MQIIKKGYSFDDLLMEPKLSGQSINDAKLETLFSKNITLKIPVVSANMDTVTEHKMAKFMAASGGIGIIHRWMPIEEQAEEVRKVKRAENIVIADPWHISPDLTVNDAFELMEKHYISGLPVVDMHRKVIGIITRRDILFCANRENAVKNVMSKKVVMADKSVSPQEAKNILFKNKIEKLPLVDDKKTLLGLITLKDILREENLSSAAKDRKGRLLAGAAIGVREIDALPRAKALANAGVDAIVVDIAHGHHTFELQMIKTLKGKYAGIDIIGGNIATPQGTRDLIEAGADAVKVGIGPGSSCKTRIVTGVGVPQLSAIFQCAEVAREYSIPVIADGGIKNSGDMAKALAGGAFSVMIGGLLAGTDEAPGERIIKNGQAYKNYRGEASREAKEDKMKKDGYQADIVIAEEGETGLVNYTGSAKIILDQLMGWLKQSMNYLGASDIASLHDQIIWWEISQEGKRESNPHDIKF</sequence>
<accession>A0A1F5WZC8</accession>
<comment type="similarity">
    <text evidence="1 8">Belongs to the IMPDH/GMPR family.</text>
</comment>
<dbReference type="SUPFAM" id="SSF51412">
    <property type="entry name" value="Inosine monophosphate dehydrogenase (IMPDH)"/>
    <property type="match status" value="1"/>
</dbReference>
<dbReference type="Proteomes" id="UP000178114">
    <property type="component" value="Unassembled WGS sequence"/>
</dbReference>
<keyword evidence="5" id="KW-0520">NAD</keyword>
<dbReference type="EMBL" id="MFID01000020">
    <property type="protein sequence ID" value="OGF80990.1"/>
    <property type="molecule type" value="Genomic_DNA"/>
</dbReference>